<dbReference type="Pfam" id="PF05524">
    <property type="entry name" value="PEP-utilisers_N"/>
    <property type="match status" value="1"/>
</dbReference>
<dbReference type="OrthoDB" id="9765468at2"/>
<comment type="caution">
    <text evidence="24">The sequence shown here is derived from an EMBL/GenBank/DDBJ whole genome shotgun (WGS) entry which is preliminary data.</text>
</comment>
<dbReference type="Gene3D" id="3.20.20.60">
    <property type="entry name" value="Phosphoenolpyruvate-binding domains"/>
    <property type="match status" value="1"/>
</dbReference>
<dbReference type="SUPFAM" id="SSF51621">
    <property type="entry name" value="Phosphoenolpyruvate/pyruvate domain"/>
    <property type="match status" value="1"/>
</dbReference>
<evidence type="ECO:0000256" key="20">
    <source>
        <dbReference type="PIRSR" id="PIRSR000732-3"/>
    </source>
</evidence>
<feature type="domain" description="PEP-utilising enzyme mobile" evidence="21">
    <location>
        <begin position="160"/>
        <end position="230"/>
    </location>
</feature>
<comment type="function">
    <text evidence="3 17">General (non sugar-specific) component of the phosphoenolpyruvate-dependent sugar phosphotransferase system (sugar PTS). This major carbohydrate active-transport system catalyzes the phosphorylation of incoming sugar substrates concomitantly with their translocation across the cell membrane. Enzyme I transfers the phosphoryl group from phosphoenolpyruvate (PEP) to the phosphoryl carrier protein (HPr).</text>
</comment>
<organism evidence="24 25">
    <name type="scientific">Sulfuriferula multivorans</name>
    <dbReference type="NCBI Taxonomy" id="1559896"/>
    <lineage>
        <taxon>Bacteria</taxon>
        <taxon>Pseudomonadati</taxon>
        <taxon>Pseudomonadota</taxon>
        <taxon>Betaproteobacteria</taxon>
        <taxon>Nitrosomonadales</taxon>
        <taxon>Sulfuricellaceae</taxon>
        <taxon>Sulfuriferula</taxon>
    </lineage>
</organism>
<accession>A0A401JH56</accession>
<evidence type="ECO:0000256" key="7">
    <source>
        <dbReference type="ARBA" id="ARBA00016544"/>
    </source>
</evidence>
<evidence type="ECO:0000256" key="18">
    <source>
        <dbReference type="PIRSR" id="PIRSR000732-1"/>
    </source>
</evidence>
<dbReference type="InterPro" id="IPR024692">
    <property type="entry name" value="PTS_EI"/>
</dbReference>
<evidence type="ECO:0000256" key="5">
    <source>
        <dbReference type="ARBA" id="ARBA00007837"/>
    </source>
</evidence>
<dbReference type="GO" id="GO:0008965">
    <property type="term" value="F:phosphoenolpyruvate-protein phosphotransferase activity"/>
    <property type="evidence" value="ECO:0007669"/>
    <property type="project" value="UniProtKB-EC"/>
</dbReference>
<comment type="cofactor">
    <cofactor evidence="2 17 20">
        <name>Mg(2+)</name>
        <dbReference type="ChEBI" id="CHEBI:18420"/>
    </cofactor>
</comment>
<evidence type="ECO:0000256" key="19">
    <source>
        <dbReference type="PIRSR" id="PIRSR000732-2"/>
    </source>
</evidence>
<evidence type="ECO:0000259" key="21">
    <source>
        <dbReference type="Pfam" id="PF00391"/>
    </source>
</evidence>
<evidence type="ECO:0000256" key="17">
    <source>
        <dbReference type="PIRNR" id="PIRNR000732"/>
    </source>
</evidence>
<dbReference type="EMBL" id="BGOW01000038">
    <property type="protein sequence ID" value="GBL47327.1"/>
    <property type="molecule type" value="Genomic_DNA"/>
</dbReference>
<keyword evidence="25" id="KW-1185">Reference proteome</keyword>
<keyword evidence="24" id="KW-0670">Pyruvate</keyword>
<dbReference type="Pfam" id="PF00391">
    <property type="entry name" value="PEP-utilizers"/>
    <property type="match status" value="1"/>
</dbReference>
<feature type="binding site" evidence="19">
    <location>
        <position position="337"/>
    </location>
    <ligand>
        <name>phosphoenolpyruvate</name>
        <dbReference type="ChEBI" id="CHEBI:58702"/>
    </ligand>
</feature>
<feature type="active site" description="Tele-phosphohistidine intermediate" evidence="18">
    <location>
        <position position="194"/>
    </location>
</feature>
<dbReference type="Gene3D" id="1.10.274.10">
    <property type="entry name" value="PtsI, HPr-binding domain"/>
    <property type="match status" value="1"/>
</dbReference>
<keyword evidence="10 17" id="KW-0762">Sugar transport</keyword>
<evidence type="ECO:0000259" key="23">
    <source>
        <dbReference type="Pfam" id="PF05524"/>
    </source>
</evidence>
<keyword evidence="15 17" id="KW-0460">Magnesium</keyword>
<dbReference type="AlphaFoldDB" id="A0A401JH56"/>
<reference evidence="24 25" key="1">
    <citation type="journal article" date="2019" name="Front. Microbiol.">
        <title>Genomes of Neutrophilic Sulfur-Oxidizing Chemolithoautotrophs Representing 9 Proteobacterial Species From 8 Genera.</title>
        <authorList>
            <person name="Watanabe T."/>
            <person name="Kojima H."/>
            <person name="Umezawa K."/>
            <person name="Hori C."/>
            <person name="Takasuka T.E."/>
            <person name="Kato Y."/>
            <person name="Fukui M."/>
        </authorList>
    </citation>
    <scope>NUCLEOTIDE SEQUENCE [LARGE SCALE GENOMIC DNA]</scope>
    <source>
        <strain evidence="24 25">TTN</strain>
    </source>
</reference>
<evidence type="ECO:0000256" key="4">
    <source>
        <dbReference type="ARBA" id="ARBA00004496"/>
    </source>
</evidence>
<dbReference type="InterPro" id="IPR006318">
    <property type="entry name" value="PTS_EI-like"/>
</dbReference>
<dbReference type="EC" id="2.7.3.9" evidence="6 17"/>
<dbReference type="PANTHER" id="PTHR46244:SF3">
    <property type="entry name" value="PHOSPHOENOLPYRUVATE-PROTEIN PHOSPHOTRANSFERASE"/>
    <property type="match status" value="1"/>
</dbReference>
<gene>
    <name evidence="24" type="ORF">SFMTTN_3162</name>
</gene>
<evidence type="ECO:0000256" key="8">
    <source>
        <dbReference type="ARBA" id="ARBA00022448"/>
    </source>
</evidence>
<evidence type="ECO:0000313" key="24">
    <source>
        <dbReference type="EMBL" id="GBL47327.1"/>
    </source>
</evidence>
<dbReference type="InterPro" id="IPR015813">
    <property type="entry name" value="Pyrv/PenolPyrv_kinase-like_dom"/>
</dbReference>
<evidence type="ECO:0000256" key="11">
    <source>
        <dbReference type="ARBA" id="ARBA00022679"/>
    </source>
</evidence>
<sequence>MSATLHGIGVSSGIAIGPARLASHTRIEVAHYVLQKAHIAEELERFDEAVQTVRAEMSALHDQIPANAPAELPAFLDMHLMILNDSMLSQAPKQLIEAQQCNAEWALTQQMEQLVAQFDEIDDLYLRERKTDVVQVVERVIKVLLGHPGHLPLAEDERHDGILVAHDLSPADMIGFKRQQFAAFITDVGGATSHTAILARSLNIPSVMALHNARSLIRENEIIIVDGDNGVVILDPDETVLEEYRLRQNEWKIEHQKLKRLKGNRAATLDGVVVELHGNIELPQDVAAVQESGATGIGLFRSEFLFMNRADLPSEDEQFEAYREVAQAMNGMPVTIRTLDLGADKPLAGLTAHSLNPALGLRAIRLCLAEPKLFRAQLRAILRASHFGQVRILIPMLSSLPELRQTQYAIEAAKASLVVDGIAFDPNVKVGGMIEIPAAALASQSFAERMDFLSIGTNDLIQYTLAIDRADDSVAHLYDPLHPAVLQLIAMTIRAGEKAGKPVSVCGEMAGDPLLTRLLLGLGLRSYSMHPASLLSVKQRVLKSNSVEAATQANKIMRGHEPDKLQTLLTRLNS</sequence>
<dbReference type="InterPro" id="IPR036618">
    <property type="entry name" value="PtsI_HPr-bd_sf"/>
</dbReference>
<keyword evidence="14 17" id="KW-0418">Kinase</keyword>
<dbReference type="PRINTS" id="PR01736">
    <property type="entry name" value="PHPHTRNFRASE"/>
</dbReference>
<dbReference type="InterPro" id="IPR000121">
    <property type="entry name" value="PEP_util_C"/>
</dbReference>
<protein>
    <recommendedName>
        <fullName evidence="7 17">Phosphoenolpyruvate-protein phosphotransferase</fullName>
        <ecNumber evidence="6 17">2.7.3.9</ecNumber>
    </recommendedName>
    <alternativeName>
        <fullName evidence="16 17">Phosphotransferase system, enzyme I</fullName>
    </alternativeName>
</protein>
<keyword evidence="12 17" id="KW-0598">Phosphotransferase system</keyword>
<evidence type="ECO:0000256" key="2">
    <source>
        <dbReference type="ARBA" id="ARBA00001946"/>
    </source>
</evidence>
<evidence type="ECO:0000256" key="3">
    <source>
        <dbReference type="ARBA" id="ARBA00002728"/>
    </source>
</evidence>
<dbReference type="InterPro" id="IPR008279">
    <property type="entry name" value="PEP-util_enz_mobile_dom"/>
</dbReference>
<dbReference type="Pfam" id="PF02896">
    <property type="entry name" value="PEP-utilizers_C"/>
    <property type="match status" value="1"/>
</dbReference>
<dbReference type="GO" id="GO:0016301">
    <property type="term" value="F:kinase activity"/>
    <property type="evidence" value="ECO:0007669"/>
    <property type="project" value="UniProtKB-KW"/>
</dbReference>
<evidence type="ECO:0000256" key="9">
    <source>
        <dbReference type="ARBA" id="ARBA00022490"/>
    </source>
</evidence>
<comment type="similarity">
    <text evidence="5 17">Belongs to the PEP-utilizing enzyme family.</text>
</comment>
<evidence type="ECO:0000256" key="16">
    <source>
        <dbReference type="ARBA" id="ARBA00033235"/>
    </source>
</evidence>
<feature type="binding site" evidence="19">
    <location>
        <begin position="458"/>
        <end position="459"/>
    </location>
    <ligand>
        <name>phosphoenolpyruvate</name>
        <dbReference type="ChEBI" id="CHEBI:58702"/>
    </ligand>
</feature>
<dbReference type="PROSITE" id="PS00370">
    <property type="entry name" value="PEP_ENZYMES_PHOS_SITE"/>
    <property type="match status" value="1"/>
</dbReference>
<dbReference type="SUPFAM" id="SSF52009">
    <property type="entry name" value="Phosphohistidine domain"/>
    <property type="match status" value="1"/>
</dbReference>
<dbReference type="InterPro" id="IPR050499">
    <property type="entry name" value="PEP-utilizing_PTS_enzyme"/>
</dbReference>
<evidence type="ECO:0000313" key="25">
    <source>
        <dbReference type="Proteomes" id="UP000286806"/>
    </source>
</evidence>
<dbReference type="PROSITE" id="PS00742">
    <property type="entry name" value="PEP_ENZYMES_2"/>
    <property type="match status" value="1"/>
</dbReference>
<proteinExistence type="inferred from homology"/>
<dbReference type="InterPro" id="IPR008731">
    <property type="entry name" value="PTS_EIN"/>
</dbReference>
<feature type="binding site" evidence="20">
    <location>
        <position position="435"/>
    </location>
    <ligand>
        <name>Mg(2+)</name>
        <dbReference type="ChEBI" id="CHEBI:18420"/>
    </ligand>
</feature>
<dbReference type="GO" id="GO:0005737">
    <property type="term" value="C:cytoplasm"/>
    <property type="evidence" value="ECO:0007669"/>
    <property type="project" value="UniProtKB-SubCell"/>
</dbReference>
<feature type="binding site" evidence="19">
    <location>
        <position position="469"/>
    </location>
    <ligand>
        <name>phosphoenolpyruvate</name>
        <dbReference type="ChEBI" id="CHEBI:58702"/>
    </ligand>
</feature>
<evidence type="ECO:0000256" key="12">
    <source>
        <dbReference type="ARBA" id="ARBA00022683"/>
    </source>
</evidence>
<feature type="binding site" evidence="20">
    <location>
        <position position="459"/>
    </location>
    <ligand>
        <name>Mg(2+)</name>
        <dbReference type="ChEBI" id="CHEBI:18420"/>
    </ligand>
</feature>
<feature type="domain" description="PEP-utilising enzyme C-terminal" evidence="22">
    <location>
        <begin position="257"/>
        <end position="544"/>
    </location>
</feature>
<dbReference type="InterPro" id="IPR023151">
    <property type="entry name" value="PEP_util_CS"/>
</dbReference>
<evidence type="ECO:0000259" key="22">
    <source>
        <dbReference type="Pfam" id="PF02896"/>
    </source>
</evidence>
<name>A0A401JH56_9PROT</name>
<dbReference type="PANTHER" id="PTHR46244">
    <property type="entry name" value="PHOSPHOENOLPYRUVATE-PROTEIN PHOSPHOTRANSFERASE"/>
    <property type="match status" value="1"/>
</dbReference>
<dbReference type="Gene3D" id="3.50.30.10">
    <property type="entry name" value="Phosphohistidine domain"/>
    <property type="match status" value="1"/>
</dbReference>
<feature type="domain" description="Phosphotransferase system enzyme I N-terminal" evidence="23">
    <location>
        <begin position="6"/>
        <end position="129"/>
    </location>
</feature>
<dbReference type="GO" id="GO:0009401">
    <property type="term" value="P:phosphoenolpyruvate-dependent sugar phosphotransferase system"/>
    <property type="evidence" value="ECO:0007669"/>
    <property type="project" value="UniProtKB-KW"/>
</dbReference>
<feature type="active site" description="Proton donor" evidence="18">
    <location>
        <position position="506"/>
    </location>
</feature>
<comment type="subcellular location">
    <subcellularLocation>
        <location evidence="4 17">Cytoplasm</location>
    </subcellularLocation>
</comment>
<comment type="catalytic activity">
    <reaction evidence="1 17">
        <text>L-histidyl-[protein] + phosphoenolpyruvate = N(pros)-phospho-L-histidyl-[protein] + pyruvate</text>
        <dbReference type="Rhea" id="RHEA:23880"/>
        <dbReference type="Rhea" id="RHEA-COMP:9745"/>
        <dbReference type="Rhea" id="RHEA-COMP:9746"/>
        <dbReference type="ChEBI" id="CHEBI:15361"/>
        <dbReference type="ChEBI" id="CHEBI:29979"/>
        <dbReference type="ChEBI" id="CHEBI:58702"/>
        <dbReference type="ChEBI" id="CHEBI:64837"/>
        <dbReference type="EC" id="2.7.3.9"/>
    </reaction>
</comment>
<keyword evidence="11 17" id="KW-0808">Transferase</keyword>
<feature type="binding site" evidence="19">
    <location>
        <position position="301"/>
    </location>
    <ligand>
        <name>phosphoenolpyruvate</name>
        <dbReference type="ChEBI" id="CHEBI:58702"/>
    </ligand>
</feature>
<dbReference type="SUPFAM" id="SSF47831">
    <property type="entry name" value="Enzyme I of the PEP:sugar phosphotransferase system HPr-binding (sub)domain"/>
    <property type="match status" value="1"/>
</dbReference>
<dbReference type="InterPro" id="IPR018274">
    <property type="entry name" value="PEP_util_AS"/>
</dbReference>
<dbReference type="RefSeq" id="WP_124706083.1">
    <property type="nucleotide sequence ID" value="NZ_BGOW01000038.1"/>
</dbReference>
<dbReference type="InterPro" id="IPR040442">
    <property type="entry name" value="Pyrv_kinase-like_dom_sf"/>
</dbReference>
<dbReference type="GO" id="GO:0046872">
    <property type="term" value="F:metal ion binding"/>
    <property type="evidence" value="ECO:0007669"/>
    <property type="project" value="UniProtKB-KW"/>
</dbReference>
<evidence type="ECO:0000256" key="6">
    <source>
        <dbReference type="ARBA" id="ARBA00012232"/>
    </source>
</evidence>
<dbReference type="Proteomes" id="UP000286806">
    <property type="component" value="Unassembled WGS sequence"/>
</dbReference>
<dbReference type="NCBIfam" id="TIGR01417">
    <property type="entry name" value="PTS_I_fam"/>
    <property type="match status" value="1"/>
</dbReference>
<evidence type="ECO:0000256" key="1">
    <source>
        <dbReference type="ARBA" id="ARBA00000683"/>
    </source>
</evidence>
<evidence type="ECO:0000256" key="15">
    <source>
        <dbReference type="ARBA" id="ARBA00022842"/>
    </source>
</evidence>
<dbReference type="PIRSF" id="PIRSF000732">
    <property type="entry name" value="PTS_enzyme_I"/>
    <property type="match status" value="1"/>
</dbReference>
<keyword evidence="13 17" id="KW-0479">Metal-binding</keyword>
<evidence type="ECO:0000256" key="14">
    <source>
        <dbReference type="ARBA" id="ARBA00022777"/>
    </source>
</evidence>
<evidence type="ECO:0000256" key="10">
    <source>
        <dbReference type="ARBA" id="ARBA00022597"/>
    </source>
</evidence>
<evidence type="ECO:0000256" key="13">
    <source>
        <dbReference type="ARBA" id="ARBA00022723"/>
    </source>
</evidence>
<dbReference type="InterPro" id="IPR036637">
    <property type="entry name" value="Phosphohistidine_dom_sf"/>
</dbReference>
<keyword evidence="9 17" id="KW-0963">Cytoplasm</keyword>
<keyword evidence="8 17" id="KW-0813">Transport</keyword>